<evidence type="ECO:0000259" key="9">
    <source>
        <dbReference type="PROSITE" id="PS51012"/>
    </source>
</evidence>
<gene>
    <name evidence="10" type="ORF">KCG34_07850</name>
</gene>
<dbReference type="PANTHER" id="PTHR30294:SF44">
    <property type="entry name" value="MULTIDRUG ABC TRANSPORTER PERMEASE YBHR-RELATED"/>
    <property type="match status" value="1"/>
</dbReference>
<evidence type="ECO:0000313" key="11">
    <source>
        <dbReference type="Proteomes" id="UP000676409"/>
    </source>
</evidence>
<dbReference type="PROSITE" id="PS51012">
    <property type="entry name" value="ABC_TM2"/>
    <property type="match status" value="1"/>
</dbReference>
<evidence type="ECO:0000256" key="1">
    <source>
        <dbReference type="ARBA" id="ARBA00004651"/>
    </source>
</evidence>
<evidence type="ECO:0000256" key="5">
    <source>
        <dbReference type="ARBA" id="ARBA00022692"/>
    </source>
</evidence>
<keyword evidence="5 8" id="KW-0812">Transmembrane</keyword>
<keyword evidence="7 8" id="KW-0472">Membrane</keyword>
<feature type="transmembrane region" description="Helical" evidence="8">
    <location>
        <begin position="290"/>
        <end position="309"/>
    </location>
</feature>
<dbReference type="AlphaFoldDB" id="A0A975G269"/>
<dbReference type="GO" id="GO:0043190">
    <property type="term" value="C:ATP-binding cassette (ABC) transporter complex"/>
    <property type="evidence" value="ECO:0007669"/>
    <property type="project" value="InterPro"/>
</dbReference>
<keyword evidence="6 8" id="KW-1133">Transmembrane helix</keyword>
<feature type="transmembrane region" description="Helical" evidence="8">
    <location>
        <begin position="227"/>
        <end position="249"/>
    </location>
</feature>
<comment type="similarity">
    <text evidence="2 8">Belongs to the ABC-2 integral membrane protein family.</text>
</comment>
<dbReference type="PRINTS" id="PR00164">
    <property type="entry name" value="ABC2TRNSPORT"/>
</dbReference>
<comment type="caution">
    <text evidence="8">Lacks conserved residue(s) required for the propagation of feature annotation.</text>
</comment>
<dbReference type="PANTHER" id="PTHR30294">
    <property type="entry name" value="MEMBRANE COMPONENT OF ABC TRANSPORTER YHHJ-RELATED"/>
    <property type="match status" value="1"/>
</dbReference>
<evidence type="ECO:0000256" key="4">
    <source>
        <dbReference type="ARBA" id="ARBA00022475"/>
    </source>
</evidence>
<proteinExistence type="inferred from homology"/>
<dbReference type="InterPro" id="IPR013525">
    <property type="entry name" value="ABC2_TM"/>
</dbReference>
<feature type="transmembrane region" description="Helical" evidence="8">
    <location>
        <begin position="179"/>
        <end position="201"/>
    </location>
</feature>
<keyword evidence="11" id="KW-1185">Reference proteome</keyword>
<organism evidence="10 11">
    <name type="scientific">Phenylobacterium montanum</name>
    <dbReference type="NCBI Taxonomy" id="2823693"/>
    <lineage>
        <taxon>Bacteria</taxon>
        <taxon>Pseudomonadati</taxon>
        <taxon>Pseudomonadota</taxon>
        <taxon>Alphaproteobacteria</taxon>
        <taxon>Caulobacterales</taxon>
        <taxon>Caulobacteraceae</taxon>
        <taxon>Phenylobacterium</taxon>
    </lineage>
</organism>
<dbReference type="GO" id="GO:0140359">
    <property type="term" value="F:ABC-type transporter activity"/>
    <property type="evidence" value="ECO:0007669"/>
    <property type="project" value="InterPro"/>
</dbReference>
<dbReference type="Proteomes" id="UP000676409">
    <property type="component" value="Chromosome"/>
</dbReference>
<dbReference type="EMBL" id="CP073078">
    <property type="protein sequence ID" value="QUD89773.1"/>
    <property type="molecule type" value="Genomic_DNA"/>
</dbReference>
<dbReference type="Gene3D" id="3.40.1710.10">
    <property type="entry name" value="abc type-2 transporter like domain"/>
    <property type="match status" value="1"/>
</dbReference>
<evidence type="ECO:0000256" key="6">
    <source>
        <dbReference type="ARBA" id="ARBA00022989"/>
    </source>
</evidence>
<accession>A0A975G269</accession>
<evidence type="ECO:0000256" key="2">
    <source>
        <dbReference type="ARBA" id="ARBA00007783"/>
    </source>
</evidence>
<evidence type="ECO:0000256" key="7">
    <source>
        <dbReference type="ARBA" id="ARBA00023136"/>
    </source>
</evidence>
<dbReference type="InterPro" id="IPR000412">
    <property type="entry name" value="ABC_2_transport"/>
</dbReference>
<feature type="transmembrane region" description="Helical" evidence="8">
    <location>
        <begin position="349"/>
        <end position="367"/>
    </location>
</feature>
<comment type="subcellular location">
    <subcellularLocation>
        <location evidence="8">Cell inner membrane</location>
        <topology evidence="8">Multi-pass membrane protein</topology>
    </subcellularLocation>
    <subcellularLocation>
        <location evidence="1">Cell membrane</location>
        <topology evidence="1">Multi-pass membrane protein</topology>
    </subcellularLocation>
</comment>
<name>A0A975G269_9CAUL</name>
<sequence length="372" mass="40805">MWDSVRRVFALIRKELLAVLKDARTRNMLMLQPVLQCLLFGYAATLDLSNVPYAAFDRDHSEASAALLAKLDGSGAFHRIANLTEAAQMARLIDNRRVLIVVQIDPNFQRRLSAGEDAPVQVIADGRNSSTAGTAMGYVNTAVESFNADWLRDHGLPPPPVQLVARAWYNANLETRWNLVPALVGTITMMSTLMLAALSVAREREEGTFDQLLVAPYSPTEIMVGKAIPAMLIGVVQATNALLVAQLWFRIPFAGSYVTLYVGLVLFLLAAVGIGLFVSSIAATMQQAMLFAFVVMMPFALLSGMTTPISSMPPIIQNFTLINPLRYAIDLVHRVYLEGVGLDRLVPDLWPMAIIASVTLAGAAWMFRNRLE</sequence>
<keyword evidence="3 8" id="KW-0813">Transport</keyword>
<dbReference type="Pfam" id="PF12698">
    <property type="entry name" value="ABC2_membrane_3"/>
    <property type="match status" value="1"/>
</dbReference>
<keyword evidence="4 8" id="KW-1003">Cell membrane</keyword>
<evidence type="ECO:0000313" key="10">
    <source>
        <dbReference type="EMBL" id="QUD89773.1"/>
    </source>
</evidence>
<feature type="transmembrane region" description="Helical" evidence="8">
    <location>
        <begin position="255"/>
        <end position="278"/>
    </location>
</feature>
<feature type="domain" description="ABC transmembrane type-2" evidence="9">
    <location>
        <begin position="136"/>
        <end position="370"/>
    </location>
</feature>
<dbReference type="InterPro" id="IPR047817">
    <property type="entry name" value="ABC2_TM_bact-type"/>
</dbReference>
<dbReference type="KEGG" id="caul:KCG34_07850"/>
<dbReference type="InterPro" id="IPR051449">
    <property type="entry name" value="ABC-2_transporter_component"/>
</dbReference>
<reference evidence="10" key="1">
    <citation type="submission" date="2021-04" db="EMBL/GenBank/DDBJ databases">
        <title>The complete genome sequence of Caulobacter sp. S6.</title>
        <authorList>
            <person name="Tang Y."/>
            <person name="Ouyang W."/>
            <person name="Liu Q."/>
            <person name="Huang B."/>
            <person name="Guo Z."/>
            <person name="Lei P."/>
        </authorList>
    </citation>
    <scope>NUCLEOTIDE SEQUENCE</scope>
    <source>
        <strain evidence="10">S6</strain>
    </source>
</reference>
<dbReference type="RefSeq" id="WP_211939825.1">
    <property type="nucleotide sequence ID" value="NZ_CP073078.1"/>
</dbReference>
<protein>
    <recommendedName>
        <fullName evidence="8">Transport permease protein</fullName>
    </recommendedName>
</protein>
<evidence type="ECO:0000256" key="3">
    <source>
        <dbReference type="ARBA" id="ARBA00022448"/>
    </source>
</evidence>
<evidence type="ECO:0000256" key="8">
    <source>
        <dbReference type="RuleBase" id="RU361157"/>
    </source>
</evidence>